<dbReference type="InterPro" id="IPR013763">
    <property type="entry name" value="Cyclin-like_dom"/>
</dbReference>
<feature type="domain" description="Cyclin-like" evidence="4">
    <location>
        <begin position="95"/>
        <end position="182"/>
    </location>
</feature>
<dbReference type="InterPro" id="IPR036915">
    <property type="entry name" value="Cyclin-like_sf"/>
</dbReference>
<dbReference type="GO" id="GO:0006357">
    <property type="term" value="P:regulation of transcription by RNA polymerase II"/>
    <property type="evidence" value="ECO:0007669"/>
    <property type="project" value="InterPro"/>
</dbReference>
<dbReference type="SUPFAM" id="SSF47954">
    <property type="entry name" value="Cyclin-like"/>
    <property type="match status" value="2"/>
</dbReference>
<keyword evidence="2 3" id="KW-0195">Cyclin</keyword>
<dbReference type="GO" id="GO:0016538">
    <property type="term" value="F:cyclin-dependent protein serine/threonine kinase regulator activity"/>
    <property type="evidence" value="ECO:0007669"/>
    <property type="project" value="InterPro"/>
</dbReference>
<comment type="caution">
    <text evidence="5">The sequence shown here is derived from an EMBL/GenBank/DDBJ whole genome shotgun (WGS) entry which is preliminary data.</text>
</comment>
<dbReference type="OrthoDB" id="340962at2759"/>
<comment type="similarity">
    <text evidence="1">Belongs to the cyclin family. Cyclin C subfamily.</text>
</comment>
<dbReference type="SMART" id="SM00385">
    <property type="entry name" value="CYCLIN"/>
    <property type="match status" value="1"/>
</dbReference>
<dbReference type="InterPro" id="IPR006671">
    <property type="entry name" value="Cyclin_N"/>
</dbReference>
<dbReference type="CDD" id="cd20525">
    <property type="entry name" value="CYCLIN_CCNH_rpt2"/>
    <property type="match status" value="1"/>
</dbReference>
<dbReference type="EMBL" id="MTYJ01000047">
    <property type="protein sequence ID" value="OQV18620.1"/>
    <property type="molecule type" value="Genomic_DNA"/>
</dbReference>
<dbReference type="AlphaFoldDB" id="A0A1W0WTV3"/>
<dbReference type="CDD" id="cd20524">
    <property type="entry name" value="CYCLIN_CCNH_rpt1"/>
    <property type="match status" value="1"/>
</dbReference>
<dbReference type="PANTHER" id="PTHR10026">
    <property type="entry name" value="CYCLIN"/>
    <property type="match status" value="1"/>
</dbReference>
<dbReference type="Pfam" id="PF16899">
    <property type="entry name" value="Cyclin_C_2"/>
    <property type="match status" value="1"/>
</dbReference>
<evidence type="ECO:0000259" key="4">
    <source>
        <dbReference type="SMART" id="SM00385"/>
    </source>
</evidence>
<name>A0A1W0WTV3_HYPEX</name>
<proteinExistence type="inferred from homology"/>
<dbReference type="InterPro" id="IPR031658">
    <property type="entry name" value="Cyclin_C_2"/>
</dbReference>
<dbReference type="Pfam" id="PF00134">
    <property type="entry name" value="Cyclin_N"/>
    <property type="match status" value="1"/>
</dbReference>
<evidence type="ECO:0000256" key="2">
    <source>
        <dbReference type="ARBA" id="ARBA00023127"/>
    </source>
</evidence>
<keyword evidence="6" id="KW-1185">Reference proteome</keyword>
<evidence type="ECO:0000256" key="3">
    <source>
        <dbReference type="RuleBase" id="RU000383"/>
    </source>
</evidence>
<evidence type="ECO:0000313" key="5">
    <source>
        <dbReference type="EMBL" id="OQV18620.1"/>
    </source>
</evidence>
<dbReference type="Gene3D" id="1.10.472.10">
    <property type="entry name" value="Cyclin-like"/>
    <property type="match status" value="2"/>
</dbReference>
<sequence>MYHSSTQRKFWTFANEAELMSHRRDAHRRFIQQRIDQRDCVAVRRVAQALADDLSSGTLDAMSSLEDHLHPENPRVAGEFLTLDEENELRRFYQSLLRDFCSKFTPEMPKSTIATAFAFFQRAYVNESVMHLHPKHMMITCMWIALKVDEHHVTMDQFVAHLRGDRQKAVDIIIRNEPYVMKKLHFQLLVHLPYRACEGFLIDIKTRYADRMAKVDRLRPAMDKFLETSMMSDALLLFPPSQIALAALTYAAGELQEDLSDYVERVLVGLPITKPFAESGDSEDRAEEAMEQDEAALGSQTSIHLLAIVAEIRHHVLEFGKLTVSKDRLKRIEAKLESCRDPAFNPETAEYSRRIAKLFQIDLENEV</sequence>
<reference evidence="6" key="1">
    <citation type="submission" date="2017-01" db="EMBL/GenBank/DDBJ databases">
        <title>Comparative genomics of anhydrobiosis in the tardigrade Hypsibius dujardini.</title>
        <authorList>
            <person name="Yoshida Y."/>
            <person name="Koutsovoulos G."/>
            <person name="Laetsch D."/>
            <person name="Stevens L."/>
            <person name="Kumar S."/>
            <person name="Horikawa D."/>
            <person name="Ishino K."/>
            <person name="Komine S."/>
            <person name="Tomita M."/>
            <person name="Blaxter M."/>
            <person name="Arakawa K."/>
        </authorList>
    </citation>
    <scope>NUCLEOTIDE SEQUENCE [LARGE SCALE GENOMIC DNA]</scope>
    <source>
        <strain evidence="6">Z151</strain>
    </source>
</reference>
<evidence type="ECO:0000313" key="6">
    <source>
        <dbReference type="Proteomes" id="UP000192578"/>
    </source>
</evidence>
<organism evidence="5 6">
    <name type="scientific">Hypsibius exemplaris</name>
    <name type="common">Freshwater tardigrade</name>
    <dbReference type="NCBI Taxonomy" id="2072580"/>
    <lineage>
        <taxon>Eukaryota</taxon>
        <taxon>Metazoa</taxon>
        <taxon>Ecdysozoa</taxon>
        <taxon>Tardigrada</taxon>
        <taxon>Eutardigrada</taxon>
        <taxon>Parachela</taxon>
        <taxon>Hypsibioidea</taxon>
        <taxon>Hypsibiidae</taxon>
        <taxon>Hypsibius</taxon>
    </lineage>
</organism>
<evidence type="ECO:0000256" key="1">
    <source>
        <dbReference type="ARBA" id="ARBA00008638"/>
    </source>
</evidence>
<gene>
    <name evidence="5" type="ORF">BV898_07249</name>
</gene>
<dbReference type="Proteomes" id="UP000192578">
    <property type="component" value="Unassembled WGS sequence"/>
</dbReference>
<protein>
    <submittedName>
        <fullName evidence="5">Cyclin-H</fullName>
    </submittedName>
</protein>
<accession>A0A1W0WTV3</accession>
<dbReference type="InterPro" id="IPR043198">
    <property type="entry name" value="Cyclin/Ssn8"/>
</dbReference>